<organism evidence="1 2">
    <name type="scientific">Argiope bruennichi</name>
    <name type="common">Wasp spider</name>
    <name type="synonym">Aranea bruennichi</name>
    <dbReference type="NCBI Taxonomy" id="94029"/>
    <lineage>
        <taxon>Eukaryota</taxon>
        <taxon>Metazoa</taxon>
        <taxon>Ecdysozoa</taxon>
        <taxon>Arthropoda</taxon>
        <taxon>Chelicerata</taxon>
        <taxon>Arachnida</taxon>
        <taxon>Araneae</taxon>
        <taxon>Araneomorphae</taxon>
        <taxon>Entelegynae</taxon>
        <taxon>Araneoidea</taxon>
        <taxon>Araneidae</taxon>
        <taxon>Argiope</taxon>
    </lineage>
</organism>
<reference evidence="1" key="2">
    <citation type="submission" date="2020-06" db="EMBL/GenBank/DDBJ databases">
        <authorList>
            <person name="Sheffer M."/>
        </authorList>
    </citation>
    <scope>NUCLEOTIDE SEQUENCE</scope>
</reference>
<accession>A0A8T0F7E1</accession>
<dbReference type="EMBL" id="JABXBU010000015">
    <property type="protein sequence ID" value="KAF8787077.1"/>
    <property type="molecule type" value="Genomic_DNA"/>
</dbReference>
<keyword evidence="2" id="KW-1185">Reference proteome</keyword>
<proteinExistence type="predicted"/>
<dbReference type="AlphaFoldDB" id="A0A8T0F7E1"/>
<sequence>MDDSLGAMLFAEDLMKYIFDQCDLVYVPRASCEIGKFREHIGASPFRVIIGNAVCARIEEDLDKFSAIFQQEFKSLEDAPSFTRYVMKIAPEWFPEGYNPTSFIEFCVFVSSISLSYYEAGCHHISSFASEVIAAVLTGHIVSEDFNKAGGWAELVRVSTLINNSAKTKYL</sequence>
<reference evidence="1" key="1">
    <citation type="journal article" date="2020" name="bioRxiv">
        <title>Chromosome-level reference genome of the European wasp spider Argiope bruennichi: a resource for studies on range expansion and evolutionary adaptation.</title>
        <authorList>
            <person name="Sheffer M.M."/>
            <person name="Hoppe A."/>
            <person name="Krehenwinkel H."/>
            <person name="Uhl G."/>
            <person name="Kuss A.W."/>
            <person name="Jensen L."/>
            <person name="Jensen C."/>
            <person name="Gillespie R.G."/>
            <person name="Hoff K.J."/>
            <person name="Prost S."/>
        </authorList>
    </citation>
    <scope>NUCLEOTIDE SEQUENCE</scope>
</reference>
<name>A0A8T0F7E1_ARGBR</name>
<evidence type="ECO:0000313" key="2">
    <source>
        <dbReference type="Proteomes" id="UP000807504"/>
    </source>
</evidence>
<protein>
    <submittedName>
        <fullName evidence="1">Uncharacterized protein</fullName>
    </submittedName>
</protein>
<evidence type="ECO:0000313" key="1">
    <source>
        <dbReference type="EMBL" id="KAF8787077.1"/>
    </source>
</evidence>
<gene>
    <name evidence="1" type="ORF">HNY73_008708</name>
</gene>
<comment type="caution">
    <text evidence="1">The sequence shown here is derived from an EMBL/GenBank/DDBJ whole genome shotgun (WGS) entry which is preliminary data.</text>
</comment>
<dbReference type="Proteomes" id="UP000807504">
    <property type="component" value="Unassembled WGS sequence"/>
</dbReference>